<evidence type="ECO:0000256" key="1">
    <source>
        <dbReference type="ARBA" id="ARBA00004123"/>
    </source>
</evidence>
<feature type="domain" description="HTH myb-type" evidence="9">
    <location>
        <begin position="1"/>
        <end position="58"/>
    </location>
</feature>
<dbReference type="InterPro" id="IPR017930">
    <property type="entry name" value="Myb_dom"/>
</dbReference>
<organism evidence="10">
    <name type="scientific">Clarkia lassenensis</name>
    <dbReference type="NCBI Taxonomy" id="81941"/>
    <lineage>
        <taxon>Eukaryota</taxon>
        <taxon>Viridiplantae</taxon>
        <taxon>Streptophyta</taxon>
        <taxon>Embryophyta</taxon>
        <taxon>Tracheophyta</taxon>
        <taxon>Spermatophyta</taxon>
        <taxon>Magnoliopsida</taxon>
        <taxon>eudicotyledons</taxon>
        <taxon>Gunneridae</taxon>
        <taxon>Pentapetalae</taxon>
        <taxon>rosids</taxon>
        <taxon>malvids</taxon>
        <taxon>Myrtales</taxon>
        <taxon>Onagraceae</taxon>
        <taxon>Onagroideae</taxon>
        <taxon>Onagreae</taxon>
        <taxon>Clarkia</taxon>
    </lineage>
</organism>
<gene>
    <name evidence="10" type="primary">MYB12</name>
</gene>
<dbReference type="CDD" id="cd00167">
    <property type="entry name" value="SANT"/>
    <property type="match status" value="2"/>
</dbReference>
<reference evidence="10" key="1">
    <citation type="submission" date="2020-07" db="EMBL/GenBank/DDBJ databases">
        <authorList>
            <person name="Lin R.-C."/>
            <person name="Rausher M.D."/>
        </authorList>
    </citation>
    <scope>NUCLEOTIDE SEQUENCE</scope>
</reference>
<dbReference type="SMART" id="SM00717">
    <property type="entry name" value="SANT"/>
    <property type="match status" value="2"/>
</dbReference>
<dbReference type="PANTHER" id="PTHR47999">
    <property type="entry name" value="TRANSCRIPTION FACTOR MYB8-RELATED-RELATED"/>
    <property type="match status" value="1"/>
</dbReference>
<evidence type="ECO:0000256" key="6">
    <source>
        <dbReference type="ARBA" id="ARBA00023163"/>
    </source>
</evidence>
<evidence type="ECO:0000256" key="2">
    <source>
        <dbReference type="ARBA" id="ARBA00022737"/>
    </source>
</evidence>
<dbReference type="EMBL" id="MT796902">
    <property type="protein sequence ID" value="QTE76108.1"/>
    <property type="molecule type" value="mRNA"/>
</dbReference>
<proteinExistence type="evidence at transcript level"/>
<feature type="domain" description="Myb-like" evidence="8">
    <location>
        <begin position="55"/>
        <end position="105"/>
    </location>
</feature>
<keyword evidence="5" id="KW-0010">Activator</keyword>
<name>A0A8A5D6M8_9MYRT</name>
<evidence type="ECO:0000256" key="4">
    <source>
        <dbReference type="ARBA" id="ARBA00023125"/>
    </source>
</evidence>
<dbReference type="PROSITE" id="PS51294">
    <property type="entry name" value="HTH_MYB"/>
    <property type="match status" value="2"/>
</dbReference>
<feature type="domain" description="Myb-like" evidence="8">
    <location>
        <begin position="2"/>
        <end position="54"/>
    </location>
</feature>
<protein>
    <submittedName>
        <fullName evidence="10">R2R3 MYB transcription factor</fullName>
    </submittedName>
</protein>
<keyword evidence="4" id="KW-0238">DNA-binding</keyword>
<keyword evidence="3" id="KW-0805">Transcription regulation</keyword>
<evidence type="ECO:0000256" key="5">
    <source>
        <dbReference type="ARBA" id="ARBA00023159"/>
    </source>
</evidence>
<dbReference type="InterPro" id="IPR001005">
    <property type="entry name" value="SANT/Myb"/>
</dbReference>
<evidence type="ECO:0000256" key="7">
    <source>
        <dbReference type="ARBA" id="ARBA00023242"/>
    </source>
</evidence>
<evidence type="ECO:0000313" key="10">
    <source>
        <dbReference type="EMBL" id="QTE76108.1"/>
    </source>
</evidence>
<dbReference type="GO" id="GO:0080090">
    <property type="term" value="P:regulation of primary metabolic process"/>
    <property type="evidence" value="ECO:0007669"/>
    <property type="project" value="UniProtKB-ARBA"/>
</dbReference>
<dbReference type="InterPro" id="IPR009057">
    <property type="entry name" value="Homeodomain-like_sf"/>
</dbReference>
<dbReference type="SUPFAM" id="SSF46689">
    <property type="entry name" value="Homeodomain-like"/>
    <property type="match status" value="1"/>
</dbReference>
<dbReference type="AlphaFoldDB" id="A0A8A5D6M8"/>
<evidence type="ECO:0000259" key="9">
    <source>
        <dbReference type="PROSITE" id="PS51294"/>
    </source>
</evidence>
<feature type="domain" description="HTH myb-type" evidence="9">
    <location>
        <begin position="69"/>
        <end position="109"/>
    </location>
</feature>
<dbReference type="Pfam" id="PF00249">
    <property type="entry name" value="Myb_DNA-binding"/>
    <property type="match status" value="2"/>
</dbReference>
<keyword evidence="2" id="KW-0677">Repeat</keyword>
<accession>A0A8A5D6M8</accession>
<evidence type="ECO:0000256" key="3">
    <source>
        <dbReference type="ARBA" id="ARBA00023015"/>
    </source>
</evidence>
<dbReference type="InterPro" id="IPR015495">
    <property type="entry name" value="Myb_TF_plants"/>
</dbReference>
<dbReference type="Gene3D" id="1.10.10.60">
    <property type="entry name" value="Homeodomain-like"/>
    <property type="match status" value="2"/>
</dbReference>
<keyword evidence="7" id="KW-0539">Nucleus</keyword>
<keyword evidence="6" id="KW-0804">Transcription</keyword>
<dbReference type="PANTHER" id="PTHR47999:SF24">
    <property type="entry name" value="TRANSCRIPTION FACTOR MYB90"/>
    <property type="match status" value="1"/>
</dbReference>
<dbReference type="PROSITE" id="PS50090">
    <property type="entry name" value="MYB_LIKE"/>
    <property type="match status" value="2"/>
</dbReference>
<dbReference type="FunFam" id="1.10.10.60:FF:000218">
    <property type="entry name" value="Myb transcription factor"/>
    <property type="match status" value="1"/>
</dbReference>
<evidence type="ECO:0000259" key="8">
    <source>
        <dbReference type="PROSITE" id="PS50090"/>
    </source>
</evidence>
<dbReference type="GO" id="GO:0003677">
    <property type="term" value="F:DNA binding"/>
    <property type="evidence" value="ECO:0007669"/>
    <property type="project" value="UniProtKB-KW"/>
</dbReference>
<comment type="subcellular location">
    <subcellularLocation>
        <location evidence="1">Nucleus</location>
    </subcellularLocation>
</comment>
<sequence>MNGGLRKGAWSEEEDALLRQCIQTYGEGKWHLVPARSGLNRCRKGCRLRWLNYLKPGINLTELQHDELDLIFKLHKLLGNKWSLIAGRLPGRTCNYIKNYWNSHFTAKKCKSRKKLNDSVKVIRPIVRRAHKMIKFGNNNNNNNIGTTSRPPSLPPTPPPHCNGINTDNEVVNWLDRLLVDDDVYGFVGGDSGCSASQGHCAIAGGGYIDDSVLDMLYIDHHIFQL</sequence>
<dbReference type="GO" id="GO:0005634">
    <property type="term" value="C:nucleus"/>
    <property type="evidence" value="ECO:0007669"/>
    <property type="project" value="UniProtKB-SubCell"/>
</dbReference>